<evidence type="ECO:0000259" key="12">
    <source>
        <dbReference type="Pfam" id="PF26002"/>
    </source>
</evidence>
<dbReference type="Gene3D" id="2.40.50.100">
    <property type="match status" value="1"/>
</dbReference>
<sequence>MILLVAFGGFGTWALTAKLAVAVVAPGSVSIESFKRTVQHLEGGIVRDILVKDGDHVEAGDALVILSDTQARAQLDIARAQYLINRAMEVRLLAEQGEADSLSFPEELTGSDLERVQEVLAVQRSLFVSRRESLNSTLASLDEQANQMRDQIDGLEAQISVNLRRIASLRSEAEDFRSLFREGLGDNQRLRELERQILEYEGQVARSRSEVARLKSQISENQVQKEVRRQEYQSEVGEQLRNAQAKIAESEERITSLTDQVNRTTVTAPVSGTVVGLKVHSQGAVIRSGDPIMDVVPSGDGFVVEVRIPNRDIDHIFIGQPADIRFSAFNQRLTDEISGEVTYISADSFEDEATGQQYYKGRVKVTEEGRKDMTEQMKLLSGMPAEVMIRTGDRTFASYIAKPISDMLARAMREE</sequence>
<feature type="coiled-coil region" evidence="10">
    <location>
        <begin position="131"/>
        <end position="158"/>
    </location>
</feature>
<accession>A0A7W5G742</accession>
<dbReference type="Pfam" id="PF26002">
    <property type="entry name" value="Beta-barrel_AprE"/>
    <property type="match status" value="1"/>
</dbReference>
<dbReference type="PANTHER" id="PTHR30386">
    <property type="entry name" value="MEMBRANE FUSION SUBUNIT OF EMRAB-TOLC MULTIDRUG EFFLUX PUMP"/>
    <property type="match status" value="1"/>
</dbReference>
<evidence type="ECO:0000256" key="9">
    <source>
        <dbReference type="RuleBase" id="RU365093"/>
    </source>
</evidence>
<dbReference type="Gene3D" id="2.40.30.170">
    <property type="match status" value="1"/>
</dbReference>
<evidence type="ECO:0000256" key="2">
    <source>
        <dbReference type="ARBA" id="ARBA00009477"/>
    </source>
</evidence>
<comment type="similarity">
    <text evidence="2 9">Belongs to the membrane fusion protein (MFP) (TC 8.A.1) family.</text>
</comment>
<comment type="subcellular location">
    <subcellularLocation>
        <location evidence="1 9">Cell inner membrane</location>
        <topology evidence="1 9">Single-pass membrane protein</topology>
    </subcellularLocation>
</comment>
<dbReference type="NCBIfam" id="TIGR01843">
    <property type="entry name" value="type_I_hlyD"/>
    <property type="match status" value="1"/>
</dbReference>
<feature type="coiled-coil region" evidence="10">
    <location>
        <begin position="190"/>
        <end position="260"/>
    </location>
</feature>
<feature type="domain" description="AprE-like long alpha-helical hairpin" evidence="11">
    <location>
        <begin position="71"/>
        <end position="260"/>
    </location>
</feature>
<organism evidence="13 14">
    <name type="scientific">Halomonas organivorans</name>
    <dbReference type="NCBI Taxonomy" id="257772"/>
    <lineage>
        <taxon>Bacteria</taxon>
        <taxon>Pseudomonadati</taxon>
        <taxon>Pseudomonadota</taxon>
        <taxon>Gammaproteobacteria</taxon>
        <taxon>Oceanospirillales</taxon>
        <taxon>Halomonadaceae</taxon>
        <taxon>Halomonas</taxon>
    </lineage>
</organism>
<keyword evidence="5 9" id="KW-0997">Cell inner membrane</keyword>
<dbReference type="InterPro" id="IPR058982">
    <property type="entry name" value="Beta-barrel_AprE"/>
</dbReference>
<keyword evidence="3 9" id="KW-0813">Transport</keyword>
<feature type="domain" description="AprE-like beta-barrel" evidence="12">
    <location>
        <begin position="303"/>
        <end position="392"/>
    </location>
</feature>
<dbReference type="GO" id="GO:0005886">
    <property type="term" value="C:plasma membrane"/>
    <property type="evidence" value="ECO:0007669"/>
    <property type="project" value="UniProtKB-SubCell"/>
</dbReference>
<dbReference type="EMBL" id="JACHXM010000028">
    <property type="protein sequence ID" value="MBB3142864.1"/>
    <property type="molecule type" value="Genomic_DNA"/>
</dbReference>
<dbReference type="AlphaFoldDB" id="A0A7W5G742"/>
<dbReference type="InterPro" id="IPR058781">
    <property type="entry name" value="HH_AprE-like"/>
</dbReference>
<reference evidence="13 14" key="1">
    <citation type="submission" date="2020-08" db="EMBL/GenBank/DDBJ databases">
        <title>Genomic Encyclopedia of Type Strains, Phase III (KMG-III): the genomes of soil and plant-associated and newly described type strains.</title>
        <authorList>
            <person name="Whitman W."/>
        </authorList>
    </citation>
    <scope>NUCLEOTIDE SEQUENCE [LARGE SCALE GENOMIC DNA]</scope>
    <source>
        <strain evidence="13 14">CECT 5995</strain>
    </source>
</reference>
<dbReference type="GO" id="GO:0015031">
    <property type="term" value="P:protein transport"/>
    <property type="evidence" value="ECO:0007669"/>
    <property type="project" value="InterPro"/>
</dbReference>
<proteinExistence type="inferred from homology"/>
<evidence type="ECO:0000259" key="11">
    <source>
        <dbReference type="Pfam" id="PF25994"/>
    </source>
</evidence>
<dbReference type="PANTHER" id="PTHR30386:SF17">
    <property type="entry name" value="ALKALINE PROTEASE SECRETION PROTEIN APRE"/>
    <property type="match status" value="1"/>
</dbReference>
<dbReference type="PRINTS" id="PR01490">
    <property type="entry name" value="RTXTOXIND"/>
</dbReference>
<keyword evidence="10" id="KW-0175">Coiled coil</keyword>
<dbReference type="Pfam" id="PF25994">
    <property type="entry name" value="HH_AprE"/>
    <property type="match status" value="1"/>
</dbReference>
<keyword evidence="6" id="KW-0812">Transmembrane</keyword>
<evidence type="ECO:0000256" key="8">
    <source>
        <dbReference type="ARBA" id="ARBA00023136"/>
    </source>
</evidence>
<evidence type="ECO:0000256" key="7">
    <source>
        <dbReference type="ARBA" id="ARBA00022989"/>
    </source>
</evidence>
<name>A0A7W5G742_9GAMM</name>
<keyword evidence="4 9" id="KW-1003">Cell membrane</keyword>
<comment type="caution">
    <text evidence="13">The sequence shown here is derived from an EMBL/GenBank/DDBJ whole genome shotgun (WGS) entry which is preliminary data.</text>
</comment>
<dbReference type="Gene3D" id="1.10.287.1490">
    <property type="match status" value="1"/>
</dbReference>
<evidence type="ECO:0000256" key="4">
    <source>
        <dbReference type="ARBA" id="ARBA00022475"/>
    </source>
</evidence>
<keyword evidence="8" id="KW-0472">Membrane</keyword>
<dbReference type="Proteomes" id="UP000525987">
    <property type="component" value="Unassembled WGS sequence"/>
</dbReference>
<evidence type="ECO:0000256" key="10">
    <source>
        <dbReference type="SAM" id="Coils"/>
    </source>
</evidence>
<evidence type="ECO:0000313" key="14">
    <source>
        <dbReference type="Proteomes" id="UP000525987"/>
    </source>
</evidence>
<evidence type="ECO:0000256" key="6">
    <source>
        <dbReference type="ARBA" id="ARBA00022692"/>
    </source>
</evidence>
<evidence type="ECO:0000313" key="13">
    <source>
        <dbReference type="EMBL" id="MBB3142864.1"/>
    </source>
</evidence>
<dbReference type="InterPro" id="IPR010129">
    <property type="entry name" value="T1SS_HlyD"/>
</dbReference>
<keyword evidence="7" id="KW-1133">Transmembrane helix</keyword>
<keyword evidence="14" id="KW-1185">Reference proteome</keyword>
<evidence type="ECO:0000256" key="3">
    <source>
        <dbReference type="ARBA" id="ARBA00022448"/>
    </source>
</evidence>
<protein>
    <recommendedName>
        <fullName evidence="9">Membrane fusion protein (MFP) family protein</fullName>
    </recommendedName>
</protein>
<gene>
    <name evidence="13" type="ORF">FHR96_003769</name>
</gene>
<dbReference type="InterPro" id="IPR050739">
    <property type="entry name" value="MFP"/>
</dbReference>
<evidence type="ECO:0000256" key="1">
    <source>
        <dbReference type="ARBA" id="ARBA00004377"/>
    </source>
</evidence>
<evidence type="ECO:0000256" key="5">
    <source>
        <dbReference type="ARBA" id="ARBA00022519"/>
    </source>
</evidence>
<dbReference type="SUPFAM" id="SSF111369">
    <property type="entry name" value="HlyD-like secretion proteins"/>
    <property type="match status" value="1"/>
</dbReference>